<dbReference type="Proteomes" id="UP000504635">
    <property type="component" value="Unplaced"/>
</dbReference>
<name>A0A6J2YBP6_SITOR</name>
<sequence length="177" mass="20354">MDFFLRIFEFFVNRQQTEEIIDQRLDILEQRDTNNVEGLAPEDVEDPNDSGCEDNVASDTHTAIRAKYIGVTEYQEALESGVFCVFKHYVRVTISTNVVGTFRQLALCGECYYRHQLMVPYGSHEHMSSHFSTKLLPEEINKMKRGGKCAVCNTNLYIIMHPTCCYICNGKNFSVEM</sequence>
<evidence type="ECO:0000313" key="2">
    <source>
        <dbReference type="RefSeq" id="XP_030760345.1"/>
    </source>
</evidence>
<gene>
    <name evidence="2" type="primary">LOC115885528</name>
</gene>
<dbReference type="RefSeq" id="XP_030760345.1">
    <property type="nucleotide sequence ID" value="XM_030904485.1"/>
</dbReference>
<reference evidence="2" key="1">
    <citation type="submission" date="2025-08" db="UniProtKB">
        <authorList>
            <consortium name="RefSeq"/>
        </authorList>
    </citation>
    <scope>IDENTIFICATION</scope>
    <source>
        <tissue evidence="2">Gonads</tissue>
    </source>
</reference>
<dbReference type="KEGG" id="soy:115885528"/>
<dbReference type="AlphaFoldDB" id="A0A6J2YBP6"/>
<dbReference type="GeneID" id="115885528"/>
<keyword evidence="1" id="KW-1185">Reference proteome</keyword>
<dbReference type="InParanoid" id="A0A6J2YBP6"/>
<protein>
    <submittedName>
        <fullName evidence="2">Uncharacterized protein LOC115885528</fullName>
    </submittedName>
</protein>
<organism evidence="1 2">
    <name type="scientific">Sitophilus oryzae</name>
    <name type="common">Rice weevil</name>
    <name type="synonym">Curculio oryzae</name>
    <dbReference type="NCBI Taxonomy" id="7048"/>
    <lineage>
        <taxon>Eukaryota</taxon>
        <taxon>Metazoa</taxon>
        <taxon>Ecdysozoa</taxon>
        <taxon>Arthropoda</taxon>
        <taxon>Hexapoda</taxon>
        <taxon>Insecta</taxon>
        <taxon>Pterygota</taxon>
        <taxon>Neoptera</taxon>
        <taxon>Endopterygota</taxon>
        <taxon>Coleoptera</taxon>
        <taxon>Polyphaga</taxon>
        <taxon>Cucujiformia</taxon>
        <taxon>Curculionidae</taxon>
        <taxon>Dryophthorinae</taxon>
        <taxon>Sitophilus</taxon>
    </lineage>
</organism>
<proteinExistence type="predicted"/>
<accession>A0A6J2YBP6</accession>
<evidence type="ECO:0000313" key="1">
    <source>
        <dbReference type="Proteomes" id="UP000504635"/>
    </source>
</evidence>